<keyword evidence="2" id="KW-0328">Glycosyltransferase</keyword>
<dbReference type="GO" id="GO:0016757">
    <property type="term" value="F:glycosyltransferase activity"/>
    <property type="evidence" value="ECO:0007669"/>
    <property type="project" value="UniProtKB-KW"/>
</dbReference>
<accession>A0AB39YUR0</accession>
<keyword evidence="1" id="KW-0812">Transmembrane</keyword>
<dbReference type="RefSeq" id="WP_369746644.1">
    <property type="nucleotide sequence ID" value="NZ_CP165735.1"/>
</dbReference>
<dbReference type="InterPro" id="IPR029044">
    <property type="entry name" value="Nucleotide-diphossugar_trans"/>
</dbReference>
<protein>
    <submittedName>
        <fullName evidence="2">Glycosyltransferase</fullName>
        <ecNumber evidence="2">2.4.-.-</ecNumber>
    </submittedName>
</protein>
<evidence type="ECO:0000313" key="2">
    <source>
        <dbReference type="EMBL" id="XDV73698.1"/>
    </source>
</evidence>
<dbReference type="EMBL" id="CP165735">
    <property type="protein sequence ID" value="XDV73698.1"/>
    <property type="molecule type" value="Genomic_DNA"/>
</dbReference>
<feature type="transmembrane region" description="Helical" evidence="1">
    <location>
        <begin position="752"/>
        <end position="772"/>
    </location>
</feature>
<feature type="transmembrane region" description="Helical" evidence="1">
    <location>
        <begin position="685"/>
        <end position="707"/>
    </location>
</feature>
<dbReference type="AlphaFoldDB" id="A0AB39YUR0"/>
<feature type="transmembrane region" description="Helical" evidence="1">
    <location>
        <begin position="581"/>
        <end position="608"/>
    </location>
</feature>
<dbReference type="Gene3D" id="3.90.550.10">
    <property type="entry name" value="Spore Coat Polysaccharide Biosynthesis Protein SpsA, Chain A"/>
    <property type="match status" value="1"/>
</dbReference>
<feature type="transmembrane region" description="Helical" evidence="1">
    <location>
        <begin position="434"/>
        <end position="456"/>
    </location>
</feature>
<feature type="transmembrane region" description="Helical" evidence="1">
    <location>
        <begin position="383"/>
        <end position="407"/>
    </location>
</feature>
<keyword evidence="1" id="KW-0472">Membrane</keyword>
<keyword evidence="1" id="KW-1133">Transmembrane helix</keyword>
<keyword evidence="2" id="KW-0808">Transferase</keyword>
<dbReference type="PANTHER" id="PTHR43685:SF3">
    <property type="entry name" value="SLR2126 PROTEIN"/>
    <property type="match status" value="1"/>
</dbReference>
<dbReference type="PANTHER" id="PTHR43685">
    <property type="entry name" value="GLYCOSYLTRANSFERASE"/>
    <property type="match status" value="1"/>
</dbReference>
<sequence length="1127" mass="117478">MLKEVHVTAVVVSHNGGNYLPRTLAALSDQTRPADAAIGVDTGSTDNSLDMLREAFGQGNVTTFQQAKSGFGAAVQAGLHELAHDQDATGDDHGNRAGSFDWIWLLHDDAAPAPDALAELLHAVERAPSVTVAGCKQLGWDNERHLVDVGLSTSRWAERLTLIDADEVDQGQYDARTDTFAVNSAGMLIRRDVWELLQGFDPALPGSGDDVDFCWRNWLAGNRVVVVPSARMFHVEHRPHGLGTSSAARKAQIHLRLKHAPWWKVPFQAAGALFGAIVRLMLSILVKEPGYGFSQFTATVAALVRPVAIARGRRVAASTRRVHRSVVRGLQTSTREVRSNRRSLLEAIRPSDDPSAVSDLLAPEPSGDAADDFASLATNERGWVGTGAVAAALLALAAALVGLLGLLRSGVVAGGGLIPLSATPGDIWANASTWWISLGAGLPGHGDPFGYVLWLLSLIGGGDGNSAMAWLLILAMPLSAVGAWFAAGALTTKRRFRTVAALAWSAAPALLVAINEGRAGALVAHVMMPLLLLGLLRASGSAIGHVNSHPVSSLSRRPAPILGKPGINGTPSWTAAAAGGLVMAVVTASAPSLLGPIVVAVILAAVILGQRGKTLWWSLLPTVALFVPYGISVLDRPRALLADPGVPLTFEAAPFWQQLLGQPLAFDLDGGLTGLSFFGPGAVPWALLLALLVSAPVLVLAVTALFLPGKRTALARVFWVAALATLASGWLVGHVATGVNNNVIVGPFTGPAVSAAGMLLLGAAVIGADKLFSAPRRTTDSSGPRLPMRRVASGLVLTLLVAGPLAGMAAWAGQNVLQRSPAPGLSTSPNAAEPASSLGAERQVWPVDSSTLPATAVDRGQGPERTRTLVITSGEQGAFTSSLMRGAGTTLDSLSTIASARTIIGAPGREDIVDDDAATASLRRAVATIVASSGVDPRADLEQLGAGFVVLKAADNAAQLTASRIDAVPGLVAVGQTEAGWLWRVSPRNQPAATAAETAHRVRIIDADGKTMANLPAEEVSVDAAVPAGGEGRKLVLAERSDPGWTASMDGKQLKTATSGWSQAFELPANGGELEVRYTNPWALWFGIMQAVVIGLTLLLAIPMPARRTRTGMSRDEVSLRKEYSSV</sequence>
<dbReference type="InterPro" id="IPR050834">
    <property type="entry name" value="Glycosyltransf_2"/>
</dbReference>
<feature type="transmembrane region" description="Helical" evidence="1">
    <location>
        <begin position="496"/>
        <end position="514"/>
    </location>
</feature>
<dbReference type="EC" id="2.4.-.-" evidence="2"/>
<reference evidence="2" key="1">
    <citation type="submission" date="2024-07" db="EMBL/GenBank/DDBJ databases">
        <authorList>
            <person name="Li J."/>
            <person name="Wei H."/>
            <person name="Ma J."/>
        </authorList>
    </citation>
    <scope>NUCLEOTIDE SEQUENCE</scope>
    <source>
        <strain evidence="2">AMU7</strain>
    </source>
</reference>
<organism evidence="2">
    <name type="scientific">Paenarthrobacter sp. AMU7</name>
    <dbReference type="NCBI Taxonomy" id="3162492"/>
    <lineage>
        <taxon>Bacteria</taxon>
        <taxon>Bacillati</taxon>
        <taxon>Actinomycetota</taxon>
        <taxon>Actinomycetes</taxon>
        <taxon>Micrococcales</taxon>
        <taxon>Micrococcaceae</taxon>
        <taxon>Paenarthrobacter</taxon>
    </lineage>
</organism>
<feature type="transmembrane region" description="Helical" evidence="1">
    <location>
        <begin position="615"/>
        <end position="634"/>
    </location>
</feature>
<gene>
    <name evidence="2" type="ORF">ABQM86_07115</name>
</gene>
<proteinExistence type="predicted"/>
<feature type="transmembrane region" description="Helical" evidence="1">
    <location>
        <begin position="1082"/>
        <end position="1102"/>
    </location>
</feature>
<dbReference type="Pfam" id="PF13641">
    <property type="entry name" value="Glyco_tranf_2_3"/>
    <property type="match status" value="1"/>
</dbReference>
<evidence type="ECO:0000256" key="1">
    <source>
        <dbReference type="SAM" id="Phobius"/>
    </source>
</evidence>
<feature type="transmembrane region" description="Helical" evidence="1">
    <location>
        <begin position="792"/>
        <end position="813"/>
    </location>
</feature>
<feature type="transmembrane region" description="Helical" evidence="1">
    <location>
        <begin position="468"/>
        <end position="490"/>
    </location>
</feature>
<name>A0AB39YUR0_9MICC</name>
<feature type="transmembrane region" description="Helical" evidence="1">
    <location>
        <begin position="714"/>
        <end position="732"/>
    </location>
</feature>
<dbReference type="SUPFAM" id="SSF53448">
    <property type="entry name" value="Nucleotide-diphospho-sugar transferases"/>
    <property type="match status" value="1"/>
</dbReference>